<dbReference type="PANTHER" id="PTHR41930:SF1">
    <property type="entry name" value="DEPHOSPHO-COA KINASE"/>
    <property type="match status" value="1"/>
</dbReference>
<evidence type="ECO:0000256" key="2">
    <source>
        <dbReference type="ARBA" id="ARBA00022840"/>
    </source>
</evidence>
<dbReference type="PANTHER" id="PTHR41930">
    <property type="entry name" value="UPF0200 PROTEIN MJ1399"/>
    <property type="match status" value="1"/>
</dbReference>
<keyword evidence="1 3" id="KW-0547">Nucleotide-binding</keyword>
<dbReference type="KEGG" id="mzh:Mzhil_2009"/>
<proteinExistence type="inferred from homology"/>
<gene>
    <name evidence="4" type="ordered locus">Mzhil_2009</name>
</gene>
<evidence type="ECO:0000313" key="4">
    <source>
        <dbReference type="EMBL" id="AEH61842.1"/>
    </source>
</evidence>
<dbReference type="SUPFAM" id="SSF52540">
    <property type="entry name" value="P-loop containing nucleoside triphosphate hydrolases"/>
    <property type="match status" value="1"/>
</dbReference>
<organism evidence="4 5">
    <name type="scientific">Methanosalsum zhilinae (strain DSM 4017 / NBRC 107636 / OCM 62 / WeN5)</name>
    <name type="common">Methanohalophilus zhilinae</name>
    <dbReference type="NCBI Taxonomy" id="679901"/>
    <lineage>
        <taxon>Archaea</taxon>
        <taxon>Methanobacteriati</taxon>
        <taxon>Methanobacteriota</taxon>
        <taxon>Stenosarchaea group</taxon>
        <taxon>Methanomicrobia</taxon>
        <taxon>Methanosarcinales</taxon>
        <taxon>Methanosarcinaceae</taxon>
        <taxon>Methanosalsum</taxon>
    </lineage>
</organism>
<keyword evidence="5" id="KW-1185">Reference proteome</keyword>
<comment type="similarity">
    <text evidence="3">Belongs to the UPF0200 family.</text>
</comment>
<dbReference type="EMBL" id="CP002101">
    <property type="protein sequence ID" value="AEH61842.1"/>
    <property type="molecule type" value="Genomic_DNA"/>
</dbReference>
<dbReference type="GeneID" id="10823656"/>
<sequence length="177" mass="20015">MKIIAFVGMPASGKSEASMVARDFGINVINMGDVIREEVEKRGLEPTDKNVGQVANDLREREGMHAVAQRCVPKIKKVGSDIVVVDGVRGIAEVEYFKKEFGDDFKLISISAPPEFRFERIRMRGRSDDMSDFNDLIRRDTRELSWGMGQAMEDADVVVDNTSTLEEFKDNIERILR</sequence>
<dbReference type="AlphaFoldDB" id="F7XL30"/>
<dbReference type="Gene3D" id="3.40.50.300">
    <property type="entry name" value="P-loop containing nucleotide triphosphate hydrolases"/>
    <property type="match status" value="1"/>
</dbReference>
<dbReference type="HOGENOM" id="CLU_096329_0_0_2"/>
<dbReference type="InterPro" id="IPR022970">
    <property type="entry name" value="NTP_hydrolase-rel"/>
</dbReference>
<dbReference type="Pfam" id="PF13207">
    <property type="entry name" value="AAA_17"/>
    <property type="match status" value="1"/>
</dbReference>
<evidence type="ECO:0000256" key="3">
    <source>
        <dbReference type="HAMAP-Rule" id="MF_01111"/>
    </source>
</evidence>
<reference evidence="4" key="1">
    <citation type="submission" date="2010-07" db="EMBL/GenBank/DDBJ databases">
        <title>The complete genome of Methanosalsum zhilinae DSM 4017.</title>
        <authorList>
            <consortium name="US DOE Joint Genome Institute (JGI-PGF)"/>
            <person name="Lucas S."/>
            <person name="Copeland A."/>
            <person name="Lapidus A."/>
            <person name="Glavina del Rio T."/>
            <person name="Dalin E."/>
            <person name="Tice H."/>
            <person name="Bruce D."/>
            <person name="Goodwin L."/>
            <person name="Pitluck S."/>
            <person name="Kyrpides N."/>
            <person name="Mavromatis K."/>
            <person name="Ovchinnikova G."/>
            <person name="Daligault H."/>
            <person name="Detter J.C."/>
            <person name="Han C."/>
            <person name="Tapia R."/>
            <person name="Larimer F."/>
            <person name="Land M."/>
            <person name="Hauser L."/>
            <person name="Markowitz V."/>
            <person name="Cheng J.-F."/>
            <person name="Hugenholtz P."/>
            <person name="Woyke T."/>
            <person name="Wu D."/>
            <person name="Spring S."/>
            <person name="Schueler E."/>
            <person name="Brambilla E."/>
            <person name="Klenk H.-P."/>
            <person name="Eisen J.A."/>
        </authorList>
    </citation>
    <scope>NUCLEOTIDE SEQUENCE</scope>
    <source>
        <strain evidence="4">DSM 4017</strain>
    </source>
</reference>
<dbReference type="OrthoDB" id="85381at2157"/>
<evidence type="ECO:0000256" key="1">
    <source>
        <dbReference type="ARBA" id="ARBA00022741"/>
    </source>
</evidence>
<keyword evidence="2 3" id="KW-0067">ATP-binding</keyword>
<name>F7XL30_METZD</name>
<dbReference type="GO" id="GO:0005524">
    <property type="term" value="F:ATP binding"/>
    <property type="evidence" value="ECO:0007669"/>
    <property type="project" value="UniProtKB-UniRule"/>
</dbReference>
<dbReference type="STRING" id="679901.Mzhil_2009"/>
<dbReference type="RefSeq" id="WP_013899277.1">
    <property type="nucleotide sequence ID" value="NC_015676.1"/>
</dbReference>
<accession>F7XL30</accession>
<dbReference type="Proteomes" id="UP000006622">
    <property type="component" value="Chromosome"/>
</dbReference>
<protein>
    <recommendedName>
        <fullName evidence="3">UPF0200 protein Mzhil_2009</fullName>
    </recommendedName>
</protein>
<dbReference type="InterPro" id="IPR027417">
    <property type="entry name" value="P-loop_NTPase"/>
</dbReference>
<feature type="binding site" evidence="3">
    <location>
        <begin position="8"/>
        <end position="15"/>
    </location>
    <ligand>
        <name>ATP</name>
        <dbReference type="ChEBI" id="CHEBI:30616"/>
    </ligand>
</feature>
<evidence type="ECO:0000313" key="5">
    <source>
        <dbReference type="Proteomes" id="UP000006622"/>
    </source>
</evidence>
<dbReference type="HAMAP" id="MF_01111">
    <property type="entry name" value="UPF0200"/>
    <property type="match status" value="1"/>
</dbReference>